<sequence>MKVYLKLLLFYVVFTIPFAGGFPAVSAATCSSTECSGVKVENGLTYYEYACAGNTYCCYAEGCPSWDCVARGCCWYSTSDGAGMCNTRATSGCPGSYYGISCTINAADECRPCGGTTGGGGTTYGKIIGRIWNDVDKNGTYGGVSELWSNTATTCSTYKNDSFNIQEAGTNRLASWACNTEWGVQAAYYTSSDIVIGSKTITLTGLPSGYACGSWSFSKTGDTSTTDGTGCVTTAVPIIEGTNNHLWWRIVKTNIAPTLSIVPSSVSYSGYALHPLKIVAADGEPYGSLKISTSLSPPNNGWLPEVPAISFRAYGSTGDGIWPIAKIYGWNKSTGSRVELKTFNINTATPTDYWFDVPSPGLYSFFDLEFTNDYNGGVGKDVNLYVDNLTYIADNMFYQTLYKFEAEDANLVQYDRYHPDDGYGLVSPSTATSSVPGATYAVMAWNGALRFPVVWQSPTTAINGKINFTVTDDIGASLSKSVPTTPITGTVTGKVWITANPAVCTASHTPVLTTGIVTATAGGTNLSAPLNSFGQYTVAGLFGSISQLCLSGLPATPAYRIACRNGVPVSATTGSCDYISPSLSGTGTTTIDIGIRPITAKGWLAAMGSDLYAKDVVESLPPYTGCPFLGNYYGMCPTFTETHPTRIPDHYVLNYNPWVATPASSTVFTEDDVVSLGPSLDELSESGVSATRVGSKFREKNKQYFSSFHSLIDTLKNAPTGTYSATSSLSNRTFTKNSITIWNAGTSTIPAPAIGNYSYTVSDGLAFLVIPRNGPSTNAININKITTSGAGRLVILADRDINIGSSAVGSSNNLKNDTADIQASIITTGNVTVNNYLSASSSAGTVIIEGPLIIGGGTGMTINRSLGTDNEFRPAVFVRFNPLYITKLNDLAMKNTIPALNPLFTFDFTSETE</sequence>
<gene>
    <name evidence="2" type="ORF">UU55_C0003G0015</name>
</gene>
<evidence type="ECO:0000313" key="3">
    <source>
        <dbReference type="Proteomes" id="UP000033947"/>
    </source>
</evidence>
<protein>
    <submittedName>
        <fullName evidence="2">Uncharacterized protein</fullName>
    </submittedName>
</protein>
<feature type="chain" id="PRO_5002535332" evidence="1">
    <location>
        <begin position="28"/>
        <end position="913"/>
    </location>
</feature>
<proteinExistence type="predicted"/>
<feature type="signal peptide" evidence="1">
    <location>
        <begin position="1"/>
        <end position="27"/>
    </location>
</feature>
<organism evidence="2 3">
    <name type="scientific">candidate division WWE3 bacterium GW2011_GWC2_41_23</name>
    <dbReference type="NCBI Taxonomy" id="1619123"/>
    <lineage>
        <taxon>Bacteria</taxon>
        <taxon>Katanobacteria</taxon>
    </lineage>
</organism>
<evidence type="ECO:0000256" key="1">
    <source>
        <dbReference type="SAM" id="SignalP"/>
    </source>
</evidence>
<accession>A0A0G0Y1J9</accession>
<dbReference type="Proteomes" id="UP000033947">
    <property type="component" value="Unassembled WGS sequence"/>
</dbReference>
<dbReference type="AlphaFoldDB" id="A0A0G0Y1J9"/>
<reference evidence="2 3" key="1">
    <citation type="journal article" date="2015" name="Nature">
        <title>rRNA introns, odd ribosomes, and small enigmatic genomes across a large radiation of phyla.</title>
        <authorList>
            <person name="Brown C.T."/>
            <person name="Hug L.A."/>
            <person name="Thomas B.C."/>
            <person name="Sharon I."/>
            <person name="Castelle C.J."/>
            <person name="Singh A."/>
            <person name="Wilkins M.J."/>
            <person name="Williams K.H."/>
            <person name="Banfield J.F."/>
        </authorList>
    </citation>
    <scope>NUCLEOTIDE SEQUENCE [LARGE SCALE GENOMIC DNA]</scope>
</reference>
<name>A0A0G0Y1J9_UNCKA</name>
<evidence type="ECO:0000313" key="2">
    <source>
        <dbReference type="EMBL" id="KKS03301.1"/>
    </source>
</evidence>
<comment type="caution">
    <text evidence="2">The sequence shown here is derived from an EMBL/GenBank/DDBJ whole genome shotgun (WGS) entry which is preliminary data.</text>
</comment>
<keyword evidence="1" id="KW-0732">Signal</keyword>
<dbReference type="EMBL" id="LCBB01000003">
    <property type="protein sequence ID" value="KKS03301.1"/>
    <property type="molecule type" value="Genomic_DNA"/>
</dbReference>